<dbReference type="PANTHER" id="PTHR33116:SF86">
    <property type="entry name" value="REVERSE TRANSCRIPTASE DOMAIN-CONTAINING PROTEIN"/>
    <property type="match status" value="1"/>
</dbReference>
<keyword evidence="1" id="KW-0812">Transmembrane</keyword>
<dbReference type="KEGG" id="rsz:130511439"/>
<dbReference type="Proteomes" id="UP000504610">
    <property type="component" value="Chromosome 4"/>
</dbReference>
<dbReference type="InterPro" id="IPR000477">
    <property type="entry name" value="RT_dom"/>
</dbReference>
<dbReference type="GeneID" id="130511439"/>
<proteinExistence type="predicted"/>
<keyword evidence="1" id="KW-0472">Membrane</keyword>
<feature type="transmembrane region" description="Helical" evidence="1">
    <location>
        <begin position="240"/>
        <end position="264"/>
    </location>
</feature>
<feature type="transmembrane region" description="Helical" evidence="1">
    <location>
        <begin position="202"/>
        <end position="228"/>
    </location>
</feature>
<dbReference type="InterPro" id="IPR005135">
    <property type="entry name" value="Endo/exonuclease/phosphatase"/>
</dbReference>
<keyword evidence="1" id="KW-1133">Transmembrane helix</keyword>
<dbReference type="SUPFAM" id="SSF56672">
    <property type="entry name" value="DNA/RNA polymerases"/>
    <property type="match status" value="1"/>
</dbReference>
<dbReference type="InterPro" id="IPR043502">
    <property type="entry name" value="DNA/RNA_pol_sf"/>
</dbReference>
<evidence type="ECO:0000313" key="3">
    <source>
        <dbReference type="Proteomes" id="UP000504610"/>
    </source>
</evidence>
<accession>A0A9W3DKV5</accession>
<name>A0A9W3DKV5_RAPSA</name>
<dbReference type="PROSITE" id="PS50878">
    <property type="entry name" value="RT_POL"/>
    <property type="match status" value="1"/>
</dbReference>
<dbReference type="Gene3D" id="3.60.10.10">
    <property type="entry name" value="Endonuclease/exonuclease/phosphatase"/>
    <property type="match status" value="1"/>
</dbReference>
<dbReference type="RefSeq" id="XP_056864407.1">
    <property type="nucleotide sequence ID" value="XM_057008427.1"/>
</dbReference>
<sequence>MSFQGWDPGLRRELWIRRGINYRIGKVQKQQRILGNKIRRDQQGLYRRGILRKSKARLGFSRNQDILLEGNEEFIAGDEEFQNLTDGEMEELDTLQVDNDGVMEPGAQNIAGGEEEKKKGTRKALFKPTSLAVGTSKKLFVQAVLSPRKKVQGKVGKKQGKVTRKKEDKGPSNPIFFMILYPVESSEVMSCVLLVFCNFFPLVISSVSVFLLLVLMLFRHSVGLLLLACYNRELRLRNKMVVLGLIVIGIMVSGQSALCGMMGLQWNLVQVCKRWVLWTKLASSKQGQRYVICFSQMKFYIGLGGEKNNFGKSERKISVLWCLEVLLSLYKRKMESLVADVRLVTMDTMEIKQLYQNVVFIFSAGNKEAQDFAFVNGFQSHFGYDNLVTVDPVGKSGGLALFYNNEQQVKVLYTSNRMIDVEAEVKGKRVFLTFVYGDPVQKLREQVWERLTRYGITRSDPWFIIGDLNEITGNHEKEGGTLRSAASFVPFNNMIRNCGLLEFPARGNKMSWQGKRGKGKGATTIRCRLDRALANEDWHTIFPASYTEYLGLIGSDHRPVVAFLEDKVPKRKGQFRFDKRWIGQEGLIESITRGWKEDDGDDTVDIVTRISNCRHEMAKWRKNNPPYGKEKIADLQKALEEVQTDDNRTQEEILEISKKLQDAYKDEEEYWQQKSRNMWNTAGDRSTKFYHALTKQRRARNRIVGLYDEGGNWITEEQGIEKVAVDYFDDLFTTTSPSEFDNFLEEITPTITYPMNQMLIKMATEEEVRQTLFMMHPEKAPGPDGMTALFFQHSWHIIKNDIVEMVNEFLVSGDMDSRLNITNICMIPKTERPTRMTEIRPISLCNVGYKIISKVLCQRLKLCLPKLISETQSAFVAGRLISDNILIAQEMFHGLRTNKACQGKFMAIKTDMSKAYDRVEWDFIQALLHKMGFDSHWIKLMMGCISSVQYQVLLNGQPRGLIVPQRGLRQGDPLSPYLFIMCTEALIANIKKAERGKQLTGMKVARACPSISHLLFADDSLFFCKAQKEECQTILRILKEYEAVSGQQINFQKSSIQFGHKIEEASRQELRDILGIQNLGGMGSYLGLPENIGGSKIQVFGFIQERLNSRVNGWTFKFFTKGGKEVIIKSVVTALPNHVMSCYRLPKATAKKLTSAVAQFWWSPGGSTRGMHWKSWDKLVLSKEDGGLDFKDLTDFNTAMLGKQLWRLIEKPKTLFSRVFKGRYFRNASPIEPIRSYSPSYGWRSIISARSLALRTLVDPQDVQIIESIPLSRNRLEDRDGWHFTNNGKYTVKSGYQVERVYPDKEKPLAVFGPSVDALKSFCWKVRCPPKLKHFLWQLVSGCIAVRKNLQARGIKGDICCDRCGAPEESINHVFFECPPARQVWALSQIPSSPAIFPYQGLFTNMDYLFWRIDPKMETYQYAWILWYIWKGRNNKVFSNLDVDPRDTLKLAETESTLWMEAQNADTQNLVRQVEVVPQTAIPGRWCFIDGSWKDKDSFSGQGWYSTLEGFDSLMGARNVRASLSPLHSEVEALIWAMENIIHVPRQQNMQADRLARSARTQPFFVVHMDAELPAWFSVTG</sequence>
<evidence type="ECO:0000259" key="2">
    <source>
        <dbReference type="PROSITE" id="PS50878"/>
    </source>
</evidence>
<dbReference type="SUPFAM" id="SSF56219">
    <property type="entry name" value="DNase I-like"/>
    <property type="match status" value="1"/>
</dbReference>
<keyword evidence="3" id="KW-1185">Reference proteome</keyword>
<evidence type="ECO:0000313" key="4">
    <source>
        <dbReference type="RefSeq" id="XP_056864407.1"/>
    </source>
</evidence>
<dbReference type="Pfam" id="PF13966">
    <property type="entry name" value="zf-RVT"/>
    <property type="match status" value="1"/>
</dbReference>
<protein>
    <submittedName>
        <fullName evidence="4">Uncharacterized protein LOC130511439</fullName>
    </submittedName>
</protein>
<dbReference type="Pfam" id="PF00078">
    <property type="entry name" value="RVT_1"/>
    <property type="match status" value="1"/>
</dbReference>
<dbReference type="InterPro" id="IPR036691">
    <property type="entry name" value="Endo/exonu/phosph_ase_sf"/>
</dbReference>
<dbReference type="PANTHER" id="PTHR33116">
    <property type="entry name" value="REVERSE TRANSCRIPTASE ZINC-BINDING DOMAIN-CONTAINING PROTEIN-RELATED-RELATED"/>
    <property type="match status" value="1"/>
</dbReference>
<dbReference type="CDD" id="cd01650">
    <property type="entry name" value="RT_nLTR_like"/>
    <property type="match status" value="1"/>
</dbReference>
<evidence type="ECO:0000256" key="1">
    <source>
        <dbReference type="SAM" id="Phobius"/>
    </source>
</evidence>
<dbReference type="GO" id="GO:0003824">
    <property type="term" value="F:catalytic activity"/>
    <property type="evidence" value="ECO:0007669"/>
    <property type="project" value="InterPro"/>
</dbReference>
<dbReference type="Pfam" id="PF03372">
    <property type="entry name" value="Exo_endo_phos"/>
    <property type="match status" value="1"/>
</dbReference>
<gene>
    <name evidence="4" type="primary">LOC130511439</name>
</gene>
<reference evidence="3" key="1">
    <citation type="journal article" date="2019" name="Database">
        <title>The radish genome database (RadishGD): an integrated information resource for radish genomics.</title>
        <authorList>
            <person name="Yu H.J."/>
            <person name="Baek S."/>
            <person name="Lee Y.J."/>
            <person name="Cho A."/>
            <person name="Mun J.H."/>
        </authorList>
    </citation>
    <scope>NUCLEOTIDE SEQUENCE [LARGE SCALE GENOMIC DNA]</scope>
    <source>
        <strain evidence="3">cv. WK10039</strain>
    </source>
</reference>
<dbReference type="OrthoDB" id="1304591at2759"/>
<dbReference type="InterPro" id="IPR026960">
    <property type="entry name" value="RVT-Znf"/>
</dbReference>
<organism evidence="3 4">
    <name type="scientific">Raphanus sativus</name>
    <name type="common">Radish</name>
    <name type="synonym">Raphanus raphanistrum var. sativus</name>
    <dbReference type="NCBI Taxonomy" id="3726"/>
    <lineage>
        <taxon>Eukaryota</taxon>
        <taxon>Viridiplantae</taxon>
        <taxon>Streptophyta</taxon>
        <taxon>Embryophyta</taxon>
        <taxon>Tracheophyta</taxon>
        <taxon>Spermatophyta</taxon>
        <taxon>Magnoliopsida</taxon>
        <taxon>eudicotyledons</taxon>
        <taxon>Gunneridae</taxon>
        <taxon>Pentapetalae</taxon>
        <taxon>rosids</taxon>
        <taxon>malvids</taxon>
        <taxon>Brassicales</taxon>
        <taxon>Brassicaceae</taxon>
        <taxon>Brassiceae</taxon>
        <taxon>Raphanus</taxon>
    </lineage>
</organism>
<reference evidence="4" key="2">
    <citation type="submission" date="2025-08" db="UniProtKB">
        <authorList>
            <consortium name="RefSeq"/>
        </authorList>
    </citation>
    <scope>IDENTIFICATION</scope>
    <source>
        <tissue evidence="4">Leaf</tissue>
    </source>
</reference>
<feature type="domain" description="Reverse transcriptase" evidence="2">
    <location>
        <begin position="808"/>
        <end position="1078"/>
    </location>
</feature>